<accession>A0ABS4JI05</accession>
<dbReference type="PANTHER" id="PTHR32089:SF112">
    <property type="entry name" value="LYSOZYME-LIKE PROTEIN-RELATED"/>
    <property type="match status" value="1"/>
</dbReference>
<keyword evidence="9" id="KW-1185">Reference proteome</keyword>
<feature type="transmembrane region" description="Helical" evidence="5">
    <location>
        <begin position="107"/>
        <end position="124"/>
    </location>
</feature>
<evidence type="ECO:0000256" key="2">
    <source>
        <dbReference type="ARBA" id="ARBA00022519"/>
    </source>
</evidence>
<dbReference type="InterPro" id="IPR000727">
    <property type="entry name" value="T_SNARE_dom"/>
</dbReference>
<keyword evidence="2" id="KW-0997">Cell inner membrane</keyword>
<evidence type="ECO:0000256" key="3">
    <source>
        <dbReference type="ARBA" id="ARBA00023224"/>
    </source>
</evidence>
<dbReference type="SUPFAM" id="SSF58104">
    <property type="entry name" value="Methyl-accepting chemotaxis protein (MCP) signaling domain"/>
    <property type="match status" value="1"/>
</dbReference>
<keyword evidence="5" id="KW-1133">Transmembrane helix</keyword>
<keyword evidence="3 4" id="KW-0807">Transducer</keyword>
<dbReference type="EMBL" id="JAGGLD010000003">
    <property type="protein sequence ID" value="MBP2001349.1"/>
    <property type="molecule type" value="Genomic_DNA"/>
</dbReference>
<sequence length="482" mass="53228">MSDKLSRDMRINRLIMYMVWVTVIVGGISTLALHANGTFYVMLYSGLPLALVITVLWSLKKFIVGTKYIVMIGLNTLAYLIIQETVTFICTLILFFILAILSLYQNYRLIMVNIVYTLFIVFAVNSEIYDGLRSVFAVFLVLFSMVLIVQTRIGEGMTNSVREYAIESERAREHTESVLQELTQSISILAASNDSLQNNASTTGQISSEVAMAFQEIASGIESQSTLITDISQSMEQVNDTVRRTNQATAHMSDRAKDTAAITSQGQNQMLQLHQQIGEIDRNIHKTAQAIHEMNEENQKVGHIVNMISEIANQTNLLSLNASIEAARAGEHGRGFSVVAAEIRKLAMNTHRASSEISEILGLLQNKAEEASLTVQEGLSSATSGKTSSEALEKLFAGIYSNTSEVLDQSESLRHAHAQLQQSSQSVMDEMTSVAAITEESAASVQQVLASSEVQQQHVREIVEEIHKLNDLTMSLENLVKK</sequence>
<gene>
    <name evidence="8" type="ORF">J2Z69_002392</name>
</gene>
<evidence type="ECO:0000313" key="8">
    <source>
        <dbReference type="EMBL" id="MBP2001349.1"/>
    </source>
</evidence>
<feature type="transmembrane region" description="Helical" evidence="5">
    <location>
        <begin position="14"/>
        <end position="33"/>
    </location>
</feature>
<evidence type="ECO:0000259" key="7">
    <source>
        <dbReference type="PROSITE" id="PS50192"/>
    </source>
</evidence>
<dbReference type="Pfam" id="PF00015">
    <property type="entry name" value="MCPsignal"/>
    <property type="match status" value="1"/>
</dbReference>
<feature type="transmembrane region" description="Helical" evidence="5">
    <location>
        <begin position="77"/>
        <end position="101"/>
    </location>
</feature>
<protein>
    <submittedName>
        <fullName evidence="8">Methyl-accepting chemotaxis protein</fullName>
    </submittedName>
</protein>
<keyword evidence="5" id="KW-0812">Transmembrane</keyword>
<keyword evidence="2" id="KW-1003">Cell membrane</keyword>
<reference evidence="8 9" key="1">
    <citation type="submission" date="2021-03" db="EMBL/GenBank/DDBJ databases">
        <title>Genomic Encyclopedia of Type Strains, Phase IV (KMG-IV): sequencing the most valuable type-strain genomes for metagenomic binning, comparative biology and taxonomic classification.</title>
        <authorList>
            <person name="Goeker M."/>
        </authorList>
    </citation>
    <scope>NUCLEOTIDE SEQUENCE [LARGE SCALE GENOMIC DNA]</scope>
    <source>
        <strain evidence="8 9">DSM 26806</strain>
    </source>
</reference>
<evidence type="ECO:0000313" key="9">
    <source>
        <dbReference type="Proteomes" id="UP001519288"/>
    </source>
</evidence>
<comment type="caution">
    <text evidence="8">The sequence shown here is derived from an EMBL/GenBank/DDBJ whole genome shotgun (WGS) entry which is preliminary data.</text>
</comment>
<evidence type="ECO:0000256" key="5">
    <source>
        <dbReference type="SAM" id="Phobius"/>
    </source>
</evidence>
<dbReference type="PANTHER" id="PTHR32089">
    <property type="entry name" value="METHYL-ACCEPTING CHEMOTAXIS PROTEIN MCPB"/>
    <property type="match status" value="1"/>
</dbReference>
<dbReference type="InterPro" id="IPR004089">
    <property type="entry name" value="MCPsignal_dom"/>
</dbReference>
<dbReference type="SMART" id="SM00283">
    <property type="entry name" value="MA"/>
    <property type="match status" value="1"/>
</dbReference>
<dbReference type="Proteomes" id="UP001519288">
    <property type="component" value="Unassembled WGS sequence"/>
</dbReference>
<dbReference type="PROSITE" id="PS50111">
    <property type="entry name" value="CHEMOTAXIS_TRANSDUC_2"/>
    <property type="match status" value="1"/>
</dbReference>
<evidence type="ECO:0000256" key="4">
    <source>
        <dbReference type="PROSITE-ProRule" id="PRU00284"/>
    </source>
</evidence>
<name>A0ABS4JI05_9BACL</name>
<dbReference type="Gene3D" id="1.10.287.950">
    <property type="entry name" value="Methyl-accepting chemotaxis protein"/>
    <property type="match status" value="1"/>
</dbReference>
<proteinExistence type="predicted"/>
<evidence type="ECO:0000259" key="6">
    <source>
        <dbReference type="PROSITE" id="PS50111"/>
    </source>
</evidence>
<feature type="transmembrane region" description="Helical" evidence="5">
    <location>
        <begin position="39"/>
        <end position="57"/>
    </location>
</feature>
<feature type="domain" description="Methyl-accepting transducer" evidence="6">
    <location>
        <begin position="199"/>
        <end position="456"/>
    </location>
</feature>
<keyword evidence="5" id="KW-0472">Membrane</keyword>
<organism evidence="8 9">
    <name type="scientific">Paenibacillus shirakamiensis</name>
    <dbReference type="NCBI Taxonomy" id="1265935"/>
    <lineage>
        <taxon>Bacteria</taxon>
        <taxon>Bacillati</taxon>
        <taxon>Bacillota</taxon>
        <taxon>Bacilli</taxon>
        <taxon>Bacillales</taxon>
        <taxon>Paenibacillaceae</taxon>
        <taxon>Paenibacillus</taxon>
    </lineage>
</organism>
<feature type="transmembrane region" description="Helical" evidence="5">
    <location>
        <begin position="131"/>
        <end position="149"/>
    </location>
</feature>
<feature type="domain" description="T-SNARE coiled-coil homology" evidence="7">
    <location>
        <begin position="208"/>
        <end position="252"/>
    </location>
</feature>
<comment type="subcellular location">
    <subcellularLocation>
        <location evidence="1">Cell inner membrane</location>
        <topology evidence="1">Multi-pass membrane protein</topology>
    </subcellularLocation>
</comment>
<dbReference type="PROSITE" id="PS50192">
    <property type="entry name" value="T_SNARE"/>
    <property type="match status" value="1"/>
</dbReference>
<evidence type="ECO:0000256" key="1">
    <source>
        <dbReference type="ARBA" id="ARBA00004429"/>
    </source>
</evidence>